<sequence>MRRLGSKSSGSMDHDRREQSIGERGFNDQGEDGMETSSTVPPPDYFTVIQQLQRTSESGSTAAPLFHDIFLEVEGNSEYGHVECRSYRTLETERDVEFSAEFRIRWKGETKDTLLLAVGRCSTVAHIWMNHLTVGEVEAVLMSIQSNLTLLRISIYDPQPTEPTGDPTLEKLYKILGNILRSSRTLNRISLVDRSYRFTLTATGANYLASGLRDNSQSALASLEIWKLEVGSVVRHIAEIVGASASLTTLHLEKIGGLEDDAIDVLANALKQSKSLKYLSLGGIRQGAVGLLSKTFVRKSSNTSISSLVLKDEVEGMGDFLPQLLSSQVNSLSHLVLDSQEWIITLTSSQWRKVGRSLSSNGRLERLIIKVTSSWSWILPLEEMVTAAGVNKPNVELFLYSERSRQTRWFRSLEKVQLLSMMQTRSSEETAFSTSERKRSVTEVHMVSDNGLREQDMSSDAGFGMKWVTIAEAVASRPISLSALYLQMEPGSVEGVHSFIGALQDNSTIEKLTIDGGNARNWPGGWRSLFTSLRRNLIITELGLLNCEDLDDDDSFEVLMEALQVNKTLKVIKLSGSSWERNGKGALINEALKRSKEQEYAGMKRSGFQGGQLPSHASTSTDGLKATPEELSAEFNKLLQQLDETSESRITAADATGGWYIALGVEEGRYGRVKCSYRKETSSLDFSADFRMLWRGECKDRLLQTIGTCSTIRDIWVDHLSVTDLDVLLTPLQSSSVLGRISVRNPQAEPFHGLELERVCLALGRILHTSRSLHTLFLGDGSGEFTLSATCAEYLVSGLRGNVHSALSTVGIRKLEEGSVANQIATFVIVAPSLKELYLDDVGVLRDDTINTLAKALQQSTSLKYLSLGGIEEGAPALLSKVFIEEGSNQSITSLELKDTVKGMRYFLPQLLSPTVKLSNLILSGEWMTYLDTTQWRELGQSLSHTVSLERVMLRAPKSYSRHPWVKSIEEMLRAADLNRPDFKLIRNSLVQKPHDRPWSRSLKDLQLSAETDTSSRKGTDSAINRRKKPVIELHMSANAETASKAWIAIVKAVGSRIISLTALHLQLEPGLTKGLEGAKSFLEILQNRSTCRIQKLTIERGDKKNWPGGWKGLFTCLRDNRTLTTLKLVQCEDLDDDALRGLVDIIKVNSTLKVISLDNSSWEIVHDRDVNLLRETLVQELDKVQQAFVTLLKVAGFKSSGDETRTSSPHDSFAINYRVLTASEPDQQEDSIPSPSGYDDHERVPPSRSSVVTSTTSEITYVEESYVPGDCSSLGLTGDVNQATASERPEEYESGRDFSSKQSSSRSSPSKHSPTLRSDAVALGFNGFEDPFDPGRLLVIHTESSQADLDTSDEIVFLHDEGMALLFGVGLPFSKVVLRSSGQIAVYEVGETKWRQLWILTDSQIGSVLVFDARATEEDVFQRTESAHAGEIRGYVSDSKQAFRCHPLQSSRSPFSSLFAISSSLFARGSGGTNPDALLTEMNDSRGFSKAGGSSGVVATDVRREQQPEREVTIEIHLNPDTCAFEEDSSIPDQLSDHWIEPVLVLTFFKEPKGDQILRRFRSALDFKFYMSGKLNSDHEKFGWYHDDLKLSFKCLSRNVVTVDSEGVKGICRRMTGGHDTPVQNMEEGRTNNTGDTTDTTTGFYVKLDRSPGGISCSAFIADDYDIWDMSKRKAAFFRSGMMSDASFKLDGNWSIWSEGFTHYELIGTRNFILRIKRTSFPKTVETSTASESKVLQTIRKVFQIDHSFTFFEDLSTWQVWRIAQHEVAPNPISGMVDVVPLSYPGNRVPEGAIVRSQRVPRAGEQTFNASDLNQDSNEVVPIPGITTTLRTLPMANEVRDRETLSSESPTDSSHFPQVLQSTEHLNGERVATKLNDYIYELYKPTVKPDMEIIFCHGLNLDDSKNLHLSTWISGDVGTFHIWPKTWLAEDFPHAQVLTVSYDSSLYQTPELGRTDLHNTAESLMTNLWLLEDETPSLRPLILVGYSFGGILIKQLCLHAYDKIASCYHRPQSEAFLKRISAIYFMGTPHCGMTREGFEVPLQESSGPLFKDVELLNKELARLQQKFRDVRENYKWQISSVAETNETRWGAFHGVLVPESSARYGSGEQFVAVAADHRSLCKPSEKCSTVYRQLKALIKQAYRKIKIYQTLAVVNAKSV</sequence>
<dbReference type="Proteomes" id="UP001633002">
    <property type="component" value="Unassembled WGS sequence"/>
</dbReference>
<evidence type="ECO:0000256" key="7">
    <source>
        <dbReference type="SAM" id="MobiDB-lite"/>
    </source>
</evidence>
<dbReference type="PANTHER" id="PTHR48182:SF2">
    <property type="entry name" value="PROTEIN SERAC1"/>
    <property type="match status" value="1"/>
</dbReference>
<name>A0ABD3HLX8_9MARC</name>
<dbReference type="PANTHER" id="PTHR48182">
    <property type="entry name" value="PROTEIN SERAC1"/>
    <property type="match status" value="1"/>
</dbReference>
<feature type="compositionally biased region" description="Basic and acidic residues" evidence="7">
    <location>
        <begin position="1288"/>
        <end position="1300"/>
    </location>
</feature>
<comment type="caution">
    <text evidence="8">The sequence shown here is derived from an EMBL/GenBank/DDBJ whole genome shotgun (WGS) entry which is preliminary data.</text>
</comment>
<evidence type="ECO:0000256" key="6">
    <source>
        <dbReference type="ARBA" id="ARBA00023136"/>
    </source>
</evidence>
<evidence type="ECO:0000256" key="1">
    <source>
        <dbReference type="ARBA" id="ARBA00004173"/>
    </source>
</evidence>
<dbReference type="Gene3D" id="3.40.50.1820">
    <property type="entry name" value="alpha/beta hydrolase"/>
    <property type="match status" value="1"/>
</dbReference>
<feature type="region of interest" description="Disordered" evidence="7">
    <location>
        <begin position="1"/>
        <end position="43"/>
    </location>
</feature>
<feature type="region of interest" description="Disordered" evidence="7">
    <location>
        <begin position="1284"/>
        <end position="1317"/>
    </location>
</feature>
<evidence type="ECO:0000256" key="4">
    <source>
        <dbReference type="ARBA" id="ARBA00022824"/>
    </source>
</evidence>
<reference evidence="8 9" key="1">
    <citation type="submission" date="2024-09" db="EMBL/GenBank/DDBJ databases">
        <title>Chromosome-scale assembly of Riccia sorocarpa.</title>
        <authorList>
            <person name="Paukszto L."/>
        </authorList>
    </citation>
    <scope>NUCLEOTIDE SEQUENCE [LARGE SCALE GENOMIC DNA]</scope>
    <source>
        <strain evidence="8">LP-2024</strain>
        <tissue evidence="8">Aerial parts of the thallus</tissue>
    </source>
</reference>
<protein>
    <submittedName>
        <fullName evidence="8">Uncharacterized protein</fullName>
    </submittedName>
</protein>
<evidence type="ECO:0000256" key="5">
    <source>
        <dbReference type="ARBA" id="ARBA00023128"/>
    </source>
</evidence>
<dbReference type="GO" id="GO:0005783">
    <property type="term" value="C:endoplasmic reticulum"/>
    <property type="evidence" value="ECO:0007669"/>
    <property type="project" value="UniProtKB-SubCell"/>
</dbReference>
<gene>
    <name evidence="8" type="ORF">R1sor_004772</name>
</gene>
<dbReference type="SUPFAM" id="SSF53474">
    <property type="entry name" value="alpha/beta-Hydrolases"/>
    <property type="match status" value="1"/>
</dbReference>
<keyword evidence="4" id="KW-0256">Endoplasmic reticulum</keyword>
<dbReference type="SUPFAM" id="SSF52047">
    <property type="entry name" value="RNI-like"/>
    <property type="match status" value="2"/>
</dbReference>
<dbReference type="Gene3D" id="3.80.10.10">
    <property type="entry name" value="Ribonuclease Inhibitor"/>
    <property type="match status" value="3"/>
</dbReference>
<comment type="subcellular location">
    <subcellularLocation>
        <location evidence="2">Endoplasmic reticulum</location>
    </subcellularLocation>
    <subcellularLocation>
        <location evidence="3">Membrane</location>
    </subcellularLocation>
    <subcellularLocation>
        <location evidence="1">Mitochondrion</location>
    </subcellularLocation>
</comment>
<keyword evidence="5" id="KW-0496">Mitochondrion</keyword>
<feature type="region of interest" description="Disordered" evidence="7">
    <location>
        <begin position="1002"/>
        <end position="1026"/>
    </location>
</feature>
<feature type="compositionally biased region" description="Polar residues" evidence="7">
    <location>
        <begin position="1847"/>
        <end position="1864"/>
    </location>
</feature>
<proteinExistence type="predicted"/>
<dbReference type="EMBL" id="JBJQOH010000003">
    <property type="protein sequence ID" value="KAL3691121.1"/>
    <property type="molecule type" value="Genomic_DNA"/>
</dbReference>
<keyword evidence="6" id="KW-0472">Membrane</keyword>
<dbReference type="InterPro" id="IPR029058">
    <property type="entry name" value="AB_hydrolase_fold"/>
</dbReference>
<feature type="compositionally biased region" description="Polar residues" evidence="7">
    <location>
        <begin position="1"/>
        <end position="11"/>
    </location>
</feature>
<feature type="region of interest" description="Disordered" evidence="7">
    <location>
        <begin position="1223"/>
        <end position="1256"/>
    </location>
</feature>
<feature type="compositionally biased region" description="Low complexity" evidence="7">
    <location>
        <begin position="1247"/>
        <end position="1256"/>
    </location>
</feature>
<feature type="compositionally biased region" description="Basic and acidic residues" evidence="7">
    <location>
        <begin position="12"/>
        <end position="21"/>
    </location>
</feature>
<feature type="region of interest" description="Disordered" evidence="7">
    <location>
        <begin position="1840"/>
        <end position="1864"/>
    </location>
</feature>
<evidence type="ECO:0000313" key="9">
    <source>
        <dbReference type="Proteomes" id="UP001633002"/>
    </source>
</evidence>
<evidence type="ECO:0000256" key="2">
    <source>
        <dbReference type="ARBA" id="ARBA00004240"/>
    </source>
</evidence>
<keyword evidence="9" id="KW-1185">Reference proteome</keyword>
<evidence type="ECO:0000256" key="3">
    <source>
        <dbReference type="ARBA" id="ARBA00004370"/>
    </source>
</evidence>
<evidence type="ECO:0000313" key="8">
    <source>
        <dbReference type="EMBL" id="KAL3691121.1"/>
    </source>
</evidence>
<feature type="compositionally biased region" description="Low complexity" evidence="7">
    <location>
        <begin position="1301"/>
        <end position="1314"/>
    </location>
</feature>
<dbReference type="InterPro" id="IPR032675">
    <property type="entry name" value="LRR_dom_sf"/>
</dbReference>
<organism evidence="8 9">
    <name type="scientific">Riccia sorocarpa</name>
    <dbReference type="NCBI Taxonomy" id="122646"/>
    <lineage>
        <taxon>Eukaryota</taxon>
        <taxon>Viridiplantae</taxon>
        <taxon>Streptophyta</taxon>
        <taxon>Embryophyta</taxon>
        <taxon>Marchantiophyta</taxon>
        <taxon>Marchantiopsida</taxon>
        <taxon>Marchantiidae</taxon>
        <taxon>Marchantiales</taxon>
        <taxon>Ricciaceae</taxon>
        <taxon>Riccia</taxon>
    </lineage>
</organism>
<dbReference type="GO" id="GO:0016020">
    <property type="term" value="C:membrane"/>
    <property type="evidence" value="ECO:0007669"/>
    <property type="project" value="UniProtKB-SubCell"/>
</dbReference>
<dbReference type="InterPro" id="IPR052374">
    <property type="entry name" value="SERAC1"/>
</dbReference>
<accession>A0ABD3HLX8</accession>
<dbReference type="GO" id="GO:0005739">
    <property type="term" value="C:mitochondrion"/>
    <property type="evidence" value="ECO:0007669"/>
    <property type="project" value="UniProtKB-SubCell"/>
</dbReference>